<dbReference type="EMBL" id="CVMT01000008">
    <property type="protein sequence ID" value="CRG90895.1"/>
    <property type="molecule type" value="Genomic_DNA"/>
</dbReference>
<dbReference type="Proteomes" id="UP000054383">
    <property type="component" value="Unassembled WGS sequence"/>
</dbReference>
<sequence>MRGCALTTTYCTSCSNVLLAEAWNFCHDVEIAKTVQGLGAKGEGVRTGKAEAQEVQDQKPENVSADLQLPLFNVAPEVHSGTDLGYSIMHFSTALLALATSLVAACSGTVYG</sequence>
<protein>
    <submittedName>
        <fullName evidence="1">Uncharacterized protein</fullName>
    </submittedName>
</protein>
<evidence type="ECO:0000313" key="1">
    <source>
        <dbReference type="EMBL" id="CRG90895.1"/>
    </source>
</evidence>
<proteinExistence type="predicted"/>
<keyword evidence="2" id="KW-1185">Reference proteome</keyword>
<organism evidence="1 2">
    <name type="scientific">Talaromyces islandicus</name>
    <name type="common">Penicillium islandicum</name>
    <dbReference type="NCBI Taxonomy" id="28573"/>
    <lineage>
        <taxon>Eukaryota</taxon>
        <taxon>Fungi</taxon>
        <taxon>Dikarya</taxon>
        <taxon>Ascomycota</taxon>
        <taxon>Pezizomycotina</taxon>
        <taxon>Eurotiomycetes</taxon>
        <taxon>Eurotiomycetidae</taxon>
        <taxon>Eurotiales</taxon>
        <taxon>Trichocomaceae</taxon>
        <taxon>Talaromyces</taxon>
        <taxon>Talaromyces sect. Islandici</taxon>
    </lineage>
</organism>
<evidence type="ECO:0000313" key="2">
    <source>
        <dbReference type="Proteomes" id="UP000054383"/>
    </source>
</evidence>
<dbReference type="AlphaFoldDB" id="A0A0U1M5T6"/>
<reference evidence="1 2" key="1">
    <citation type="submission" date="2015-04" db="EMBL/GenBank/DDBJ databases">
        <authorList>
            <person name="Syromyatnikov M.Y."/>
            <person name="Popov V.N."/>
        </authorList>
    </citation>
    <scope>NUCLEOTIDE SEQUENCE [LARGE SCALE GENOMIC DNA]</scope>
    <source>
        <strain evidence="1">WF-38-12</strain>
    </source>
</reference>
<gene>
    <name evidence="1" type="ORF">PISL3812_07941</name>
</gene>
<name>A0A0U1M5T6_TALIS</name>
<accession>A0A0U1M5T6</accession>